<evidence type="ECO:0000256" key="2">
    <source>
        <dbReference type="ARBA" id="ARBA00022448"/>
    </source>
</evidence>
<dbReference type="Proteomes" id="UP000256977">
    <property type="component" value="Unassembled WGS sequence"/>
</dbReference>
<gene>
    <name evidence="9" type="ORF">DFP98_1266</name>
</gene>
<name>A0A3D9INJ9_9BACL</name>
<dbReference type="GO" id="GO:0005886">
    <property type="term" value="C:plasma membrane"/>
    <property type="evidence" value="ECO:0007669"/>
    <property type="project" value="UniProtKB-SubCell"/>
</dbReference>
<dbReference type="InterPro" id="IPR000515">
    <property type="entry name" value="MetI-like"/>
</dbReference>
<feature type="transmembrane region" description="Helical" evidence="7">
    <location>
        <begin position="73"/>
        <end position="94"/>
    </location>
</feature>
<evidence type="ECO:0000313" key="9">
    <source>
        <dbReference type="EMBL" id="RED63330.1"/>
    </source>
</evidence>
<feature type="domain" description="ABC transmembrane type-1" evidence="8">
    <location>
        <begin position="69"/>
        <end position="260"/>
    </location>
</feature>
<feature type="transmembrane region" description="Helical" evidence="7">
    <location>
        <begin position="181"/>
        <end position="203"/>
    </location>
</feature>
<dbReference type="PROSITE" id="PS50928">
    <property type="entry name" value="ABC_TM1"/>
    <property type="match status" value="1"/>
</dbReference>
<evidence type="ECO:0000259" key="8">
    <source>
        <dbReference type="PROSITE" id="PS50928"/>
    </source>
</evidence>
<dbReference type="OrthoDB" id="9772609at2"/>
<keyword evidence="4 7" id="KW-0812">Transmembrane</keyword>
<accession>A0A3D9INJ9</accession>
<dbReference type="CDD" id="cd06261">
    <property type="entry name" value="TM_PBP2"/>
    <property type="match status" value="1"/>
</dbReference>
<evidence type="ECO:0000256" key="1">
    <source>
        <dbReference type="ARBA" id="ARBA00004651"/>
    </source>
</evidence>
<organism evidence="9 10">
    <name type="scientific">Cohnella phaseoli</name>
    <dbReference type="NCBI Taxonomy" id="456490"/>
    <lineage>
        <taxon>Bacteria</taxon>
        <taxon>Bacillati</taxon>
        <taxon>Bacillota</taxon>
        <taxon>Bacilli</taxon>
        <taxon>Bacillales</taxon>
        <taxon>Paenibacillaceae</taxon>
        <taxon>Cohnella</taxon>
    </lineage>
</organism>
<proteinExistence type="inferred from homology"/>
<evidence type="ECO:0000256" key="7">
    <source>
        <dbReference type="RuleBase" id="RU363032"/>
    </source>
</evidence>
<keyword evidence="6 7" id="KW-0472">Membrane</keyword>
<reference evidence="9 10" key="1">
    <citation type="submission" date="2018-07" db="EMBL/GenBank/DDBJ databases">
        <title>Genomic Encyclopedia of Type Strains, Phase III (KMG-III): the genomes of soil and plant-associated and newly described type strains.</title>
        <authorList>
            <person name="Whitman W."/>
        </authorList>
    </citation>
    <scope>NUCLEOTIDE SEQUENCE [LARGE SCALE GENOMIC DNA]</scope>
    <source>
        <strain evidence="9 10">CECT 7287</strain>
    </source>
</reference>
<dbReference type="Pfam" id="PF00528">
    <property type="entry name" value="BPD_transp_1"/>
    <property type="match status" value="1"/>
</dbReference>
<evidence type="ECO:0000256" key="4">
    <source>
        <dbReference type="ARBA" id="ARBA00022692"/>
    </source>
</evidence>
<evidence type="ECO:0000256" key="6">
    <source>
        <dbReference type="ARBA" id="ARBA00023136"/>
    </source>
</evidence>
<dbReference type="GO" id="GO:0055085">
    <property type="term" value="P:transmembrane transport"/>
    <property type="evidence" value="ECO:0007669"/>
    <property type="project" value="InterPro"/>
</dbReference>
<sequence>MSMKMMRRSLLYTAAIGYALLSLFPLALMLISSLKPNIEILTKPLELPSKLTFVSYEKLFLELDYAKYVFNSAYISIMSLLLVIVFSVMVSYYIARFQFKWNGLLFFYFLIGMMLPIKLGLVPLFLLIQDLNLVDSPWSVILIHVGSGLPMAVLILAGFFRTLPKELEEAAKIDGCTNAGLLMKILVPLMKPAIGTVTIINFIGVWNEFFFPMIFIQTEGKKTIPLAMQQLFGEFTTDWSVLFAGLTLSSLPMILIFAFASRQFMDGLTAGAVK</sequence>
<comment type="subcellular location">
    <subcellularLocation>
        <location evidence="1 7">Cell membrane</location>
        <topology evidence="1 7">Multi-pass membrane protein</topology>
    </subcellularLocation>
</comment>
<comment type="similarity">
    <text evidence="7">Belongs to the binding-protein-dependent transport system permease family.</text>
</comment>
<evidence type="ECO:0000256" key="3">
    <source>
        <dbReference type="ARBA" id="ARBA00022475"/>
    </source>
</evidence>
<dbReference type="PANTHER" id="PTHR43744:SF8">
    <property type="entry name" value="SN-GLYCEROL-3-PHOSPHATE TRANSPORT SYSTEM PERMEASE PROTEIN UGPE"/>
    <property type="match status" value="1"/>
</dbReference>
<feature type="transmembrane region" description="Helical" evidence="7">
    <location>
        <begin position="106"/>
        <end position="128"/>
    </location>
</feature>
<dbReference type="Gene3D" id="1.10.3720.10">
    <property type="entry name" value="MetI-like"/>
    <property type="match status" value="1"/>
</dbReference>
<keyword evidence="5 7" id="KW-1133">Transmembrane helix</keyword>
<dbReference type="PANTHER" id="PTHR43744">
    <property type="entry name" value="ABC TRANSPORTER PERMEASE PROTEIN MG189-RELATED-RELATED"/>
    <property type="match status" value="1"/>
</dbReference>
<comment type="caution">
    <text evidence="9">The sequence shown here is derived from an EMBL/GenBank/DDBJ whole genome shotgun (WGS) entry which is preliminary data.</text>
</comment>
<keyword evidence="3" id="KW-1003">Cell membrane</keyword>
<keyword evidence="10" id="KW-1185">Reference proteome</keyword>
<evidence type="ECO:0000256" key="5">
    <source>
        <dbReference type="ARBA" id="ARBA00022989"/>
    </source>
</evidence>
<keyword evidence="2 7" id="KW-0813">Transport</keyword>
<dbReference type="RefSeq" id="WP_116063699.1">
    <property type="nucleotide sequence ID" value="NZ_QRDZ01000026.1"/>
</dbReference>
<feature type="transmembrane region" description="Helical" evidence="7">
    <location>
        <begin position="140"/>
        <end position="160"/>
    </location>
</feature>
<dbReference type="AlphaFoldDB" id="A0A3D9INJ9"/>
<dbReference type="EMBL" id="QRDZ01000026">
    <property type="protein sequence ID" value="RED63330.1"/>
    <property type="molecule type" value="Genomic_DNA"/>
</dbReference>
<evidence type="ECO:0000313" key="10">
    <source>
        <dbReference type="Proteomes" id="UP000256977"/>
    </source>
</evidence>
<protein>
    <submittedName>
        <fullName evidence="9">Carbohydrate ABC transporter membrane protein 2 (CUT1 family)</fullName>
    </submittedName>
</protein>
<dbReference type="InterPro" id="IPR035906">
    <property type="entry name" value="MetI-like_sf"/>
</dbReference>
<feature type="transmembrane region" description="Helical" evidence="7">
    <location>
        <begin position="239"/>
        <end position="260"/>
    </location>
</feature>
<dbReference type="SUPFAM" id="SSF161098">
    <property type="entry name" value="MetI-like"/>
    <property type="match status" value="1"/>
</dbReference>